<evidence type="ECO:0000256" key="10">
    <source>
        <dbReference type="ARBA" id="ARBA00023242"/>
    </source>
</evidence>
<keyword evidence="11" id="KW-0137">Centromere</keyword>
<keyword evidence="13" id="KW-0175">Coiled coil</keyword>
<gene>
    <name evidence="14" type="ORF">E1B28_004800</name>
</gene>
<dbReference type="KEGG" id="more:E1B28_004800"/>
<dbReference type="GO" id="GO:0005876">
    <property type="term" value="C:spindle microtubule"/>
    <property type="evidence" value="ECO:0007669"/>
    <property type="project" value="InterPro"/>
</dbReference>
<keyword evidence="10" id="KW-0539">Nucleus</keyword>
<sequence length="193" mass="21842">MLKQAVSSRRVAMSRLSRPNLKGRESVFSRGPDIYRGDIQAACPVDLSECVMSLEDVCEEAHEAQILLRNGTRDLPRITQVLKSERIFLLVDEGTVKKYKSELTEEIEPAVTELIERAEEGLKTLIRKENQLQAKIDIAKSRPLKPSAGRTMAAQKLEQRRLNMLTKQRENLEATLEALEAEVKQLESDVLKS</sequence>
<evidence type="ECO:0000256" key="1">
    <source>
        <dbReference type="ARBA" id="ARBA00004123"/>
    </source>
</evidence>
<evidence type="ECO:0000256" key="5">
    <source>
        <dbReference type="ARBA" id="ARBA00016329"/>
    </source>
</evidence>
<name>A0A9P8ADM0_9AGAR</name>
<comment type="similarity">
    <text evidence="4">Belongs to the DASH complex SPC19 family.</text>
</comment>
<evidence type="ECO:0000256" key="7">
    <source>
        <dbReference type="ARBA" id="ARBA00022490"/>
    </source>
</evidence>
<dbReference type="AlphaFoldDB" id="A0A9P8ADM0"/>
<proteinExistence type="inferred from homology"/>
<dbReference type="PANTHER" id="PTHR28262:SF1">
    <property type="entry name" value="DASH COMPLEX SUBUNIT SPC19"/>
    <property type="match status" value="1"/>
</dbReference>
<evidence type="ECO:0000256" key="4">
    <source>
        <dbReference type="ARBA" id="ARBA00008952"/>
    </source>
</evidence>
<organism evidence="14 15">
    <name type="scientific">Marasmius oreades</name>
    <name type="common">fairy-ring Marasmius</name>
    <dbReference type="NCBI Taxonomy" id="181124"/>
    <lineage>
        <taxon>Eukaryota</taxon>
        <taxon>Fungi</taxon>
        <taxon>Dikarya</taxon>
        <taxon>Basidiomycota</taxon>
        <taxon>Agaricomycotina</taxon>
        <taxon>Agaricomycetes</taxon>
        <taxon>Agaricomycetidae</taxon>
        <taxon>Agaricales</taxon>
        <taxon>Marasmiineae</taxon>
        <taxon>Marasmiaceae</taxon>
        <taxon>Marasmius</taxon>
    </lineage>
</organism>
<keyword evidence="9" id="KW-0206">Cytoskeleton</keyword>
<evidence type="ECO:0000256" key="11">
    <source>
        <dbReference type="ARBA" id="ARBA00023328"/>
    </source>
</evidence>
<evidence type="ECO:0000313" key="14">
    <source>
        <dbReference type="EMBL" id="KAG7097455.1"/>
    </source>
</evidence>
<evidence type="ECO:0000256" key="9">
    <source>
        <dbReference type="ARBA" id="ARBA00023212"/>
    </source>
</evidence>
<dbReference type="Proteomes" id="UP001049176">
    <property type="component" value="Chromosome 2"/>
</dbReference>
<dbReference type="GeneID" id="66073876"/>
<dbReference type="Pfam" id="PF08287">
    <property type="entry name" value="DASH_Spc19"/>
    <property type="match status" value="1"/>
</dbReference>
<evidence type="ECO:0000256" key="6">
    <source>
        <dbReference type="ARBA" id="ARBA00022454"/>
    </source>
</evidence>
<reference evidence="14" key="1">
    <citation type="journal article" date="2021" name="Genome Biol. Evol.">
        <title>The assembled and annotated genome of the fairy-ring fungus Marasmius oreades.</title>
        <authorList>
            <person name="Hiltunen M."/>
            <person name="Ament-Velasquez S.L."/>
            <person name="Johannesson H."/>
        </authorList>
    </citation>
    <scope>NUCLEOTIDE SEQUENCE</scope>
    <source>
        <strain evidence="14">03SP1</strain>
    </source>
</reference>
<accession>A0A9P8ADM0</accession>
<protein>
    <recommendedName>
        <fullName evidence="5">DASH complex subunit SPC19</fullName>
    </recommendedName>
    <alternativeName>
        <fullName evidence="12">Outer kinetochore protein SPC19</fullName>
    </alternativeName>
</protein>
<dbReference type="GO" id="GO:0042729">
    <property type="term" value="C:DASH complex"/>
    <property type="evidence" value="ECO:0007669"/>
    <property type="project" value="InterPro"/>
</dbReference>
<dbReference type="OrthoDB" id="3361333at2759"/>
<evidence type="ECO:0000313" key="15">
    <source>
        <dbReference type="Proteomes" id="UP001049176"/>
    </source>
</evidence>
<keyword evidence="8" id="KW-0995">Kinetochore</keyword>
<dbReference type="RefSeq" id="XP_043013925.1">
    <property type="nucleotide sequence ID" value="XM_043149321.1"/>
</dbReference>
<evidence type="ECO:0000256" key="2">
    <source>
        <dbReference type="ARBA" id="ARBA00004186"/>
    </source>
</evidence>
<keyword evidence="6" id="KW-0158">Chromosome</keyword>
<dbReference type="EMBL" id="CM032182">
    <property type="protein sequence ID" value="KAG7097455.1"/>
    <property type="molecule type" value="Genomic_DNA"/>
</dbReference>
<keyword evidence="7" id="KW-0963">Cytoplasm</keyword>
<comment type="subcellular location">
    <subcellularLocation>
        <location evidence="3">Chromosome</location>
        <location evidence="3">Centromere</location>
        <location evidence="3">Kinetochore</location>
    </subcellularLocation>
    <subcellularLocation>
        <location evidence="2">Cytoplasm</location>
        <location evidence="2">Cytoskeleton</location>
        <location evidence="2">Spindle</location>
    </subcellularLocation>
    <subcellularLocation>
        <location evidence="1">Nucleus</location>
    </subcellularLocation>
</comment>
<evidence type="ECO:0000256" key="3">
    <source>
        <dbReference type="ARBA" id="ARBA00004629"/>
    </source>
</evidence>
<dbReference type="GO" id="GO:0008608">
    <property type="term" value="P:attachment of spindle microtubules to kinetochore"/>
    <property type="evidence" value="ECO:0007669"/>
    <property type="project" value="InterPro"/>
</dbReference>
<comment type="caution">
    <text evidence="14">The sequence shown here is derived from an EMBL/GenBank/DDBJ whole genome shotgun (WGS) entry which is preliminary data.</text>
</comment>
<evidence type="ECO:0000256" key="8">
    <source>
        <dbReference type="ARBA" id="ARBA00022838"/>
    </source>
</evidence>
<dbReference type="InterPro" id="IPR013251">
    <property type="entry name" value="DASH_Spc19"/>
</dbReference>
<evidence type="ECO:0000256" key="12">
    <source>
        <dbReference type="ARBA" id="ARBA00032583"/>
    </source>
</evidence>
<evidence type="ECO:0000256" key="13">
    <source>
        <dbReference type="SAM" id="Coils"/>
    </source>
</evidence>
<feature type="coiled-coil region" evidence="13">
    <location>
        <begin position="115"/>
        <end position="189"/>
    </location>
</feature>
<keyword evidence="15" id="KW-1185">Reference proteome</keyword>
<dbReference type="PANTHER" id="PTHR28262">
    <property type="entry name" value="DASH COMPLEX SUBUNIT SPC19"/>
    <property type="match status" value="1"/>
</dbReference>